<feature type="region of interest" description="Disordered" evidence="1">
    <location>
        <begin position="80"/>
        <end position="180"/>
    </location>
</feature>
<proteinExistence type="predicted"/>
<dbReference type="AlphaFoldDB" id="A0A833TC98"/>
<organism evidence="2 3">
    <name type="scientific">Phytophthora infestans</name>
    <name type="common">Potato late blight agent</name>
    <name type="synonym">Botrytis infestans</name>
    <dbReference type="NCBI Taxonomy" id="4787"/>
    <lineage>
        <taxon>Eukaryota</taxon>
        <taxon>Sar</taxon>
        <taxon>Stramenopiles</taxon>
        <taxon>Oomycota</taxon>
        <taxon>Peronosporomycetes</taxon>
        <taxon>Peronosporales</taxon>
        <taxon>Peronosporaceae</taxon>
        <taxon>Phytophthora</taxon>
    </lineage>
</organism>
<sequence length="235" mass="26724">MFSIRQERKGTMREDTNFYAALTIIKQFPLVLQGSLAVNIGLRPGSMLVLFPERGGAKEGDIEEADEEYSARVQRMRKIHMAREKKKNQRRSILPYGEDDVNTGEESPPARPSHPFHSSDSSYNFDDFLLPTSKRDEDEEPNRLSRGRGVSSTNQSDSIPPSVLRRQSTAARQSESSLKLRSLSIPNQLEQVEWSIAHQEALIRSIAEQRIKMIHSPEDDTVAKLQQVQFGKTTW</sequence>
<dbReference type="Proteomes" id="UP000602510">
    <property type="component" value="Unassembled WGS sequence"/>
</dbReference>
<dbReference type="EMBL" id="WSZM01000151">
    <property type="protein sequence ID" value="KAF4040214.1"/>
    <property type="molecule type" value="Genomic_DNA"/>
</dbReference>
<accession>A0A833TC98</accession>
<feature type="compositionally biased region" description="Basic residues" evidence="1">
    <location>
        <begin position="80"/>
        <end position="90"/>
    </location>
</feature>
<feature type="compositionally biased region" description="Polar residues" evidence="1">
    <location>
        <begin position="150"/>
        <end position="180"/>
    </location>
</feature>
<keyword evidence="3" id="KW-1185">Reference proteome</keyword>
<evidence type="ECO:0000313" key="3">
    <source>
        <dbReference type="Proteomes" id="UP000602510"/>
    </source>
</evidence>
<gene>
    <name evidence="2" type="ORF">GN244_ATG07644</name>
</gene>
<evidence type="ECO:0000313" key="2">
    <source>
        <dbReference type="EMBL" id="KAF4040214.1"/>
    </source>
</evidence>
<comment type="caution">
    <text evidence="2">The sequence shown here is derived from an EMBL/GenBank/DDBJ whole genome shotgun (WGS) entry which is preliminary data.</text>
</comment>
<protein>
    <submittedName>
        <fullName evidence="2">Uncharacterized protein</fullName>
    </submittedName>
</protein>
<evidence type="ECO:0000256" key="1">
    <source>
        <dbReference type="SAM" id="MobiDB-lite"/>
    </source>
</evidence>
<reference evidence="2" key="1">
    <citation type="submission" date="2020-04" db="EMBL/GenBank/DDBJ databases">
        <title>Hybrid Assembly of Korean Phytophthora infestans isolates.</title>
        <authorList>
            <person name="Prokchorchik M."/>
            <person name="Lee Y."/>
            <person name="Seo J."/>
            <person name="Cho J.-H."/>
            <person name="Park Y.-E."/>
            <person name="Jang D.-C."/>
            <person name="Im J.-S."/>
            <person name="Choi J.-G."/>
            <person name="Park H.-J."/>
            <person name="Lee G.-B."/>
            <person name="Lee Y.-G."/>
            <person name="Hong S.-Y."/>
            <person name="Cho K."/>
            <person name="Sohn K.H."/>
        </authorList>
    </citation>
    <scope>NUCLEOTIDE SEQUENCE</scope>
    <source>
        <strain evidence="2">KR_1_A1</strain>
    </source>
</reference>
<name>A0A833TC98_PHYIN</name>